<dbReference type="Proteomes" id="UP000199213">
    <property type="component" value="Unassembled WGS sequence"/>
</dbReference>
<gene>
    <name evidence="2" type="ORF">SAMN04487820_103299</name>
</gene>
<accession>A0A1G8Y806</accession>
<proteinExistence type="predicted"/>
<evidence type="ECO:0000313" key="2">
    <source>
        <dbReference type="EMBL" id="SDJ98777.1"/>
    </source>
</evidence>
<reference evidence="3" key="1">
    <citation type="submission" date="2016-10" db="EMBL/GenBank/DDBJ databases">
        <authorList>
            <person name="Varghese N."/>
            <person name="Submissions S."/>
        </authorList>
    </citation>
    <scope>NUCLEOTIDE SEQUENCE [LARGE SCALE GENOMIC DNA]</scope>
    <source>
        <strain evidence="3">DSM 45460</strain>
    </source>
</reference>
<sequence>MFVFGDGLHSGDYTEGDSAVAHGATVDPGKAPESGEDSEE</sequence>
<evidence type="ECO:0000256" key="1">
    <source>
        <dbReference type="SAM" id="MobiDB-lite"/>
    </source>
</evidence>
<dbReference type="AlphaFoldDB" id="A0A1G8Y806"/>
<evidence type="ECO:0000313" key="3">
    <source>
        <dbReference type="Proteomes" id="UP000199213"/>
    </source>
</evidence>
<feature type="region of interest" description="Disordered" evidence="1">
    <location>
        <begin position="1"/>
        <end position="40"/>
    </location>
</feature>
<keyword evidence="3" id="KW-1185">Reference proteome</keyword>
<organism evidence="2 3">
    <name type="scientific">Actinopolyspora mzabensis</name>
    <dbReference type="NCBI Taxonomy" id="995066"/>
    <lineage>
        <taxon>Bacteria</taxon>
        <taxon>Bacillati</taxon>
        <taxon>Actinomycetota</taxon>
        <taxon>Actinomycetes</taxon>
        <taxon>Actinopolysporales</taxon>
        <taxon>Actinopolysporaceae</taxon>
        <taxon>Actinopolyspora</taxon>
    </lineage>
</organism>
<protein>
    <submittedName>
        <fullName evidence="2">Uncharacterized protein</fullName>
    </submittedName>
</protein>
<name>A0A1G8Y806_ACTMZ</name>
<dbReference type="RefSeq" id="WP_281240939.1">
    <property type="nucleotide sequence ID" value="NZ_FNFM01000003.1"/>
</dbReference>
<dbReference type="EMBL" id="FNFM01000003">
    <property type="protein sequence ID" value="SDJ98777.1"/>
    <property type="molecule type" value="Genomic_DNA"/>
</dbReference>